<dbReference type="EMBL" id="JANTZM010000007">
    <property type="protein sequence ID" value="MCS4157654.1"/>
    <property type="molecule type" value="Genomic_DNA"/>
</dbReference>
<sequence length="237" mass="26360">MEFYGFSQCGEMFRKLSSHGQDPATNGQRKVGFEEDIPPFLLRQIRPVIRKHINIIPHWCTELLISWREAPTEDPELGVERPFECRPITRYRRAVIWAAPPAAGLSRPRRTEALLHEMCHLQLAPLQRQIEALVPENDALERTIVDQIEQTIEGMVQAYLMKGDANASFLRALARGSVNEHDLPPLGDGAAGSGIAECAAKENGRSKGGQAPKQNGAQETGLPSKTHRTMGVPSRLR</sequence>
<evidence type="ECO:0000313" key="3">
    <source>
        <dbReference type="Proteomes" id="UP001155110"/>
    </source>
</evidence>
<evidence type="ECO:0000313" key="2">
    <source>
        <dbReference type="EMBL" id="MCS4157654.1"/>
    </source>
</evidence>
<dbReference type="Proteomes" id="UP001155110">
    <property type="component" value="Unassembled WGS sequence"/>
</dbReference>
<dbReference type="RefSeq" id="WP_259258156.1">
    <property type="nucleotide sequence ID" value="NZ_JANTZM010000007.1"/>
</dbReference>
<comment type="caution">
    <text evidence="2">The sequence shown here is derived from an EMBL/GenBank/DDBJ whole genome shotgun (WGS) entry which is preliminary data.</text>
</comment>
<dbReference type="AlphaFoldDB" id="A0AAW5P858"/>
<name>A0AAW5P858_9BACT</name>
<organism evidence="2 3">
    <name type="scientific">Salinibacter ruber</name>
    <dbReference type="NCBI Taxonomy" id="146919"/>
    <lineage>
        <taxon>Bacteria</taxon>
        <taxon>Pseudomonadati</taxon>
        <taxon>Rhodothermota</taxon>
        <taxon>Rhodothermia</taxon>
        <taxon>Rhodothermales</taxon>
        <taxon>Salinibacteraceae</taxon>
        <taxon>Salinibacter</taxon>
    </lineage>
</organism>
<reference evidence="2" key="1">
    <citation type="submission" date="2022-08" db="EMBL/GenBank/DDBJ databases">
        <title>Genomic Encyclopedia of Type Strains, Phase V (KMG-V): Genome sequencing to study the core and pangenomes of soil and plant-associated prokaryotes.</title>
        <authorList>
            <person name="Whitman W."/>
        </authorList>
    </citation>
    <scope>NUCLEOTIDE SEQUENCE</scope>
    <source>
        <strain evidence="2">SP3002</strain>
    </source>
</reference>
<feature type="compositionally biased region" description="Polar residues" evidence="1">
    <location>
        <begin position="212"/>
        <end position="223"/>
    </location>
</feature>
<feature type="region of interest" description="Disordered" evidence="1">
    <location>
        <begin position="197"/>
        <end position="237"/>
    </location>
</feature>
<proteinExistence type="predicted"/>
<accession>A0AAW5P858</accession>
<protein>
    <submittedName>
        <fullName evidence="2">Uncharacterized protein</fullName>
    </submittedName>
</protein>
<evidence type="ECO:0000256" key="1">
    <source>
        <dbReference type="SAM" id="MobiDB-lite"/>
    </source>
</evidence>
<gene>
    <name evidence="2" type="ORF">GGP99_001618</name>
</gene>